<dbReference type="SMART" id="SM00448">
    <property type="entry name" value="REC"/>
    <property type="match status" value="1"/>
</dbReference>
<keyword evidence="2" id="KW-0597">Phosphoprotein</keyword>
<dbReference type="GO" id="GO:0016791">
    <property type="term" value="F:phosphatase activity"/>
    <property type="evidence" value="ECO:0007669"/>
    <property type="project" value="TreeGrafter"/>
</dbReference>
<dbReference type="Gene3D" id="3.40.50.2300">
    <property type="match status" value="1"/>
</dbReference>
<dbReference type="SMART" id="SM00331">
    <property type="entry name" value="PP2C_SIG"/>
    <property type="match status" value="1"/>
</dbReference>
<dbReference type="CDD" id="cd17555">
    <property type="entry name" value="REC_RssB-like"/>
    <property type="match status" value="1"/>
</dbReference>
<evidence type="ECO:0000313" key="6">
    <source>
        <dbReference type="Proteomes" id="UP000319732"/>
    </source>
</evidence>
<name>A0A545TN99_9GAMM</name>
<dbReference type="GO" id="GO:0000160">
    <property type="term" value="P:phosphorelay signal transduction system"/>
    <property type="evidence" value="ECO:0007669"/>
    <property type="project" value="InterPro"/>
</dbReference>
<evidence type="ECO:0000313" key="5">
    <source>
        <dbReference type="EMBL" id="TQV78707.1"/>
    </source>
</evidence>
<dbReference type="AlphaFoldDB" id="A0A545TN99"/>
<keyword evidence="6" id="KW-1185">Reference proteome</keyword>
<evidence type="ECO:0000256" key="2">
    <source>
        <dbReference type="PROSITE-ProRule" id="PRU00169"/>
    </source>
</evidence>
<dbReference type="Proteomes" id="UP000319732">
    <property type="component" value="Unassembled WGS sequence"/>
</dbReference>
<feature type="domain" description="Response regulatory" evidence="4">
    <location>
        <begin position="7"/>
        <end position="121"/>
    </location>
</feature>
<dbReference type="OrthoDB" id="6399952at2"/>
<dbReference type="FunFam" id="3.40.50.2300:FF:000301">
    <property type="entry name" value="Response regulator receiver"/>
    <property type="match status" value="1"/>
</dbReference>
<protein>
    <submittedName>
        <fullName evidence="5">Response regulator</fullName>
    </submittedName>
</protein>
<dbReference type="SUPFAM" id="SSF52172">
    <property type="entry name" value="CheY-like"/>
    <property type="match status" value="1"/>
</dbReference>
<proteinExistence type="predicted"/>
<feature type="modified residue" description="4-aspartylphosphate" evidence="2">
    <location>
        <position position="56"/>
    </location>
</feature>
<evidence type="ECO:0000256" key="1">
    <source>
        <dbReference type="ARBA" id="ARBA00022801"/>
    </source>
</evidence>
<evidence type="ECO:0000259" key="4">
    <source>
        <dbReference type="PROSITE" id="PS50110"/>
    </source>
</evidence>
<evidence type="ECO:0000256" key="3">
    <source>
        <dbReference type="SAM" id="Coils"/>
    </source>
</evidence>
<reference evidence="5 6" key="1">
    <citation type="submission" date="2019-06" db="EMBL/GenBank/DDBJ databases">
        <title>Whole genome sequence for Cellvibrionaceae sp. R142.</title>
        <authorList>
            <person name="Wang G."/>
        </authorList>
    </citation>
    <scope>NUCLEOTIDE SEQUENCE [LARGE SCALE GENOMIC DNA]</scope>
    <source>
        <strain evidence="5 6">R142</strain>
    </source>
</reference>
<dbReference type="InterPro" id="IPR049510">
    <property type="entry name" value="RssB-like_REC"/>
</dbReference>
<keyword evidence="3" id="KW-0175">Coiled coil</keyword>
<dbReference type="InterPro" id="IPR011006">
    <property type="entry name" value="CheY-like_superfamily"/>
</dbReference>
<comment type="caution">
    <text evidence="5">The sequence shown here is derived from an EMBL/GenBank/DDBJ whole genome shotgun (WGS) entry which is preliminary data.</text>
</comment>
<dbReference type="Pfam" id="PF07228">
    <property type="entry name" value="SpoIIE"/>
    <property type="match status" value="1"/>
</dbReference>
<dbReference type="PROSITE" id="PS50110">
    <property type="entry name" value="RESPONSE_REGULATORY"/>
    <property type="match status" value="1"/>
</dbReference>
<dbReference type="InterPro" id="IPR052016">
    <property type="entry name" value="Bact_Sigma-Reg"/>
</dbReference>
<dbReference type="Gene3D" id="1.20.5.390">
    <property type="entry name" value="L1 transposable element, trimerization domain"/>
    <property type="match status" value="1"/>
</dbReference>
<organism evidence="5 6">
    <name type="scientific">Exilibacterium tricleocarpae</name>
    <dbReference type="NCBI Taxonomy" id="2591008"/>
    <lineage>
        <taxon>Bacteria</taxon>
        <taxon>Pseudomonadati</taxon>
        <taxon>Pseudomonadota</taxon>
        <taxon>Gammaproteobacteria</taxon>
        <taxon>Cellvibrionales</taxon>
        <taxon>Cellvibrionaceae</taxon>
        <taxon>Exilibacterium</taxon>
    </lineage>
</organism>
<dbReference type="EMBL" id="VHSG01000012">
    <property type="protein sequence ID" value="TQV78707.1"/>
    <property type="molecule type" value="Genomic_DNA"/>
</dbReference>
<sequence length="395" mass="43928">MAELSRKLLIIDDDTIVRQGIVAYLEDSGFEVCQAEDGARGLERFAQEAPDLVLCDLRMPGVDGLRVLKEVHEVSPDTPVIVISGAGVMSDVVEALRLGASDYLIKPVVDMEMLVHSVEKSLERTELRSQNLRYREELEQANRDLRDHLRALERDHQAGRQVQTNLLPRTPMIFDGYRIAHRIVPSLYLSGDFIDYGYLSHRYLAFYLSDVSGHGASSAFVTIWLKHLVTHLVRDEGLFSDAESFEVGPSRFLEEINDELHETTLGPHLTCFVGVIDTQSNEICYAVGGHLPMPVLVTPEGAHYLEGKGKPIGIFTDVKWQVYRQQLPARFALVALSDGVLEMLPAEDLREKETQLLHLLSNSDGSLADVCTALGLDQLAEAPDDIAILTVAKES</sequence>
<accession>A0A545TN99</accession>
<dbReference type="InterPro" id="IPR001789">
    <property type="entry name" value="Sig_transdc_resp-reg_receiver"/>
</dbReference>
<dbReference type="InterPro" id="IPR036457">
    <property type="entry name" value="PPM-type-like_dom_sf"/>
</dbReference>
<feature type="coiled-coil region" evidence="3">
    <location>
        <begin position="124"/>
        <end position="155"/>
    </location>
</feature>
<dbReference type="RefSeq" id="WP_142904502.1">
    <property type="nucleotide sequence ID" value="NZ_ML660093.1"/>
</dbReference>
<dbReference type="InterPro" id="IPR001932">
    <property type="entry name" value="PPM-type_phosphatase-like_dom"/>
</dbReference>
<dbReference type="PANTHER" id="PTHR43156">
    <property type="entry name" value="STAGE II SPORULATION PROTEIN E-RELATED"/>
    <property type="match status" value="1"/>
</dbReference>
<dbReference type="Gene3D" id="3.60.40.10">
    <property type="entry name" value="PPM-type phosphatase domain"/>
    <property type="match status" value="1"/>
</dbReference>
<dbReference type="PANTHER" id="PTHR43156:SF2">
    <property type="entry name" value="STAGE II SPORULATION PROTEIN E"/>
    <property type="match status" value="1"/>
</dbReference>
<keyword evidence="1" id="KW-0378">Hydrolase</keyword>
<gene>
    <name evidence="5" type="ORF">FKG94_11810</name>
</gene>
<dbReference type="Pfam" id="PF00072">
    <property type="entry name" value="Response_reg"/>
    <property type="match status" value="1"/>
</dbReference>